<name>H5V527_ATLHE</name>
<protein>
    <submittedName>
        <fullName evidence="1">Uncharacterized protein</fullName>
    </submittedName>
</protein>
<accession>H5V527</accession>
<evidence type="ECO:0000313" key="1">
    <source>
        <dbReference type="EMBL" id="GAB53085.1"/>
    </source>
</evidence>
<dbReference type="GeneID" id="92828138"/>
<dbReference type="AlphaFoldDB" id="H5V527"/>
<organism evidence="1 2">
    <name type="scientific">Atlantibacter hermannii NBRC 105704</name>
    <dbReference type="NCBI Taxonomy" id="1115512"/>
    <lineage>
        <taxon>Bacteria</taxon>
        <taxon>Pseudomonadati</taxon>
        <taxon>Pseudomonadota</taxon>
        <taxon>Gammaproteobacteria</taxon>
        <taxon>Enterobacterales</taxon>
        <taxon>Enterobacteriaceae</taxon>
        <taxon>Atlantibacter</taxon>
    </lineage>
</organism>
<dbReference type="Proteomes" id="UP000010297">
    <property type="component" value="Unassembled WGS sequence"/>
</dbReference>
<proteinExistence type="predicted"/>
<sequence>MRVILCGLAEARKEITFGAFTVLRNMVVQGKKLFLITTARDCSVSYSGEPQSQYCSINAQAIADAGFYQIFRLSLQEILTGGCGQGMPLLMYRQSEVYA</sequence>
<keyword evidence="2" id="KW-1185">Reference proteome</keyword>
<evidence type="ECO:0000313" key="2">
    <source>
        <dbReference type="Proteomes" id="UP000010297"/>
    </source>
</evidence>
<gene>
    <name evidence="1" type="ORF">EH105704_11_00820</name>
</gene>
<reference evidence="1 2" key="1">
    <citation type="submission" date="2012-02" db="EMBL/GenBank/DDBJ databases">
        <title>Whole genome shotgun sequence of Escherichia hermannii NBRC 105704.</title>
        <authorList>
            <person name="Yoshida I."/>
            <person name="Hosoyama A."/>
            <person name="Tsuchikane K."/>
            <person name="Katsumata H."/>
            <person name="Yamazaki S."/>
            <person name="Fujita N."/>
        </authorList>
    </citation>
    <scope>NUCLEOTIDE SEQUENCE [LARGE SCALE GENOMIC DNA]</scope>
    <source>
        <strain evidence="1 2">NBRC 105704</strain>
    </source>
</reference>
<comment type="caution">
    <text evidence="1">The sequence shown here is derived from an EMBL/GenBank/DDBJ whole genome shotgun (WGS) entry which is preliminary data.</text>
</comment>
<dbReference type="EMBL" id="BAFF01000011">
    <property type="protein sequence ID" value="GAB53085.1"/>
    <property type="molecule type" value="Genomic_DNA"/>
</dbReference>
<dbReference type="RefSeq" id="WP_002437273.1">
    <property type="nucleotide sequence ID" value="NZ_BAFF01000011.1"/>
</dbReference>